<protein>
    <submittedName>
        <fullName evidence="2">Uncharacterized protein</fullName>
    </submittedName>
</protein>
<gene>
    <name evidence="2" type="ORF">FSB_LOCUS52358</name>
</gene>
<dbReference type="InterPro" id="IPR043132">
    <property type="entry name" value="BCAT-like_C"/>
</dbReference>
<dbReference type="InterPro" id="IPR036038">
    <property type="entry name" value="Aminotransferase-like"/>
</dbReference>
<evidence type="ECO:0000256" key="1">
    <source>
        <dbReference type="SAM" id="MobiDB-lite"/>
    </source>
</evidence>
<proteinExistence type="predicted"/>
<dbReference type="EMBL" id="OIVN01005902">
    <property type="protein sequence ID" value="SPD24476.1"/>
    <property type="molecule type" value="Genomic_DNA"/>
</dbReference>
<dbReference type="PANTHER" id="PTHR47703">
    <property type="entry name" value="D-AMINOACID AMINOTRANSFERASE-LIKE PLP-DEPENDENT ENZYMES SUPERFAMILY PROTEIN"/>
    <property type="match status" value="1"/>
</dbReference>
<accession>A0A2N9IF91</accession>
<organism evidence="2">
    <name type="scientific">Fagus sylvatica</name>
    <name type="common">Beechnut</name>
    <dbReference type="NCBI Taxonomy" id="28930"/>
    <lineage>
        <taxon>Eukaryota</taxon>
        <taxon>Viridiplantae</taxon>
        <taxon>Streptophyta</taxon>
        <taxon>Embryophyta</taxon>
        <taxon>Tracheophyta</taxon>
        <taxon>Spermatophyta</taxon>
        <taxon>Magnoliopsida</taxon>
        <taxon>eudicotyledons</taxon>
        <taxon>Gunneridae</taxon>
        <taxon>Pentapetalae</taxon>
        <taxon>rosids</taxon>
        <taxon>fabids</taxon>
        <taxon>Fagales</taxon>
        <taxon>Fagaceae</taxon>
        <taxon>Fagus</taxon>
    </lineage>
</organism>
<dbReference type="GO" id="GO:0003824">
    <property type="term" value="F:catalytic activity"/>
    <property type="evidence" value="ECO:0007669"/>
    <property type="project" value="InterPro"/>
</dbReference>
<dbReference type="PANTHER" id="PTHR47703:SF2">
    <property type="entry name" value="D-AMINOACID AMINOTRANSFERASE-LIKE PLP-DEPENDENT ENZYMES SUPERFAMILY PROTEIN"/>
    <property type="match status" value="1"/>
</dbReference>
<evidence type="ECO:0000313" key="2">
    <source>
        <dbReference type="EMBL" id="SPD24476.1"/>
    </source>
</evidence>
<reference evidence="2" key="1">
    <citation type="submission" date="2018-02" db="EMBL/GenBank/DDBJ databases">
        <authorList>
            <person name="Cohen D.B."/>
            <person name="Kent A.D."/>
        </authorList>
    </citation>
    <scope>NUCLEOTIDE SEQUENCE</scope>
</reference>
<feature type="compositionally biased region" description="Basic and acidic residues" evidence="1">
    <location>
        <begin position="258"/>
        <end position="267"/>
    </location>
</feature>
<dbReference type="AlphaFoldDB" id="A0A2N9IF91"/>
<name>A0A2N9IF91_FAGSY</name>
<dbReference type="SUPFAM" id="SSF56752">
    <property type="entry name" value="D-aminoacid aminotransferase-like PLP-dependent enzymes"/>
    <property type="match status" value="1"/>
</dbReference>
<sequence>MTSSRFLFSNGVVLNSHDTPPITTFLESHPGEELSVTTLVSGNSERLSGIGNVDVERVCEALDVYVYVGSYVPLAFGDRENSARLAVVGHGRDVANAKYSDWVRLRKPLEKWSPSSVTELLLSNDGDQILEGCRTNFFVVCRKAISCAFNLFKFSFHSASPNLNSVCLSKGISFREVAPSWSEHETWEEAFITNSLRLLQHVETIQVPSSWESLHSTTWEEISWEEKQFKDGPGMITAIIQKTWRDNGNDHSSCSSGTERDHGESNSRRFSVM</sequence>
<dbReference type="Gene3D" id="3.20.10.10">
    <property type="entry name" value="D-amino Acid Aminotransferase, subunit A, domain 2"/>
    <property type="match status" value="1"/>
</dbReference>
<feature type="region of interest" description="Disordered" evidence="1">
    <location>
        <begin position="247"/>
        <end position="273"/>
    </location>
</feature>